<organism evidence="5 6">
    <name type="scientific">Veillonella criceti</name>
    <dbReference type="NCBI Taxonomy" id="103891"/>
    <lineage>
        <taxon>Bacteria</taxon>
        <taxon>Bacillati</taxon>
        <taxon>Bacillota</taxon>
        <taxon>Negativicutes</taxon>
        <taxon>Veillonellales</taxon>
        <taxon>Veillonellaceae</taxon>
        <taxon>Veillonella</taxon>
    </lineage>
</organism>
<dbReference type="PRINTS" id="PR00040">
    <property type="entry name" value="HTHMERR"/>
</dbReference>
<evidence type="ECO:0000259" key="4">
    <source>
        <dbReference type="PROSITE" id="PS50937"/>
    </source>
</evidence>
<accession>A0A380NL52</accession>
<evidence type="ECO:0000256" key="2">
    <source>
        <dbReference type="ARBA" id="ARBA00023125"/>
    </source>
</evidence>
<dbReference type="InterPro" id="IPR000551">
    <property type="entry name" value="MerR-type_HTH_dom"/>
</dbReference>
<keyword evidence="3" id="KW-0804">Transcription</keyword>
<keyword evidence="6" id="KW-1185">Reference proteome</keyword>
<dbReference type="RefSeq" id="WP_115310372.1">
    <property type="nucleotide sequence ID" value="NZ_UHIO01000001.1"/>
</dbReference>
<protein>
    <submittedName>
        <fullName evidence="5">HTH-type transcriptional regulator AdhR</fullName>
    </submittedName>
</protein>
<dbReference type="Pfam" id="PF09278">
    <property type="entry name" value="MerR-DNA-bind"/>
    <property type="match status" value="1"/>
</dbReference>
<reference evidence="5 6" key="1">
    <citation type="submission" date="2018-06" db="EMBL/GenBank/DDBJ databases">
        <authorList>
            <consortium name="Pathogen Informatics"/>
            <person name="Doyle S."/>
        </authorList>
    </citation>
    <scope>NUCLEOTIDE SEQUENCE [LARGE SCALE GENOMIC DNA]</scope>
    <source>
        <strain evidence="5 6">NCTC12020</strain>
    </source>
</reference>
<feature type="domain" description="HTH merR-type" evidence="4">
    <location>
        <begin position="1"/>
        <end position="69"/>
    </location>
</feature>
<dbReference type="PROSITE" id="PS50937">
    <property type="entry name" value="HTH_MERR_2"/>
    <property type="match status" value="1"/>
</dbReference>
<keyword evidence="2" id="KW-0238">DNA-binding</keyword>
<dbReference type="OrthoDB" id="9811174at2"/>
<proteinExistence type="predicted"/>
<name>A0A380NL52_9FIRM</name>
<dbReference type="GO" id="GO:0003677">
    <property type="term" value="F:DNA binding"/>
    <property type="evidence" value="ECO:0007669"/>
    <property type="project" value="UniProtKB-KW"/>
</dbReference>
<dbReference type="InterPro" id="IPR047057">
    <property type="entry name" value="MerR_fam"/>
</dbReference>
<dbReference type="CDD" id="cd01109">
    <property type="entry name" value="HTH_YyaN"/>
    <property type="match status" value="1"/>
</dbReference>
<dbReference type="GO" id="GO:0003700">
    <property type="term" value="F:DNA-binding transcription factor activity"/>
    <property type="evidence" value="ECO:0007669"/>
    <property type="project" value="InterPro"/>
</dbReference>
<dbReference type="SUPFAM" id="SSF46955">
    <property type="entry name" value="Putative DNA-binding domain"/>
    <property type="match status" value="1"/>
</dbReference>
<gene>
    <name evidence="5" type="primary">adhR_1</name>
    <name evidence="5" type="ORF">NCTC12020_01211</name>
</gene>
<keyword evidence="1" id="KW-0805">Transcription regulation</keyword>
<dbReference type="SMART" id="SM00422">
    <property type="entry name" value="HTH_MERR"/>
    <property type="match status" value="1"/>
</dbReference>
<evidence type="ECO:0000256" key="1">
    <source>
        <dbReference type="ARBA" id="ARBA00023015"/>
    </source>
</evidence>
<evidence type="ECO:0000256" key="3">
    <source>
        <dbReference type="ARBA" id="ARBA00023163"/>
    </source>
</evidence>
<evidence type="ECO:0000313" key="6">
    <source>
        <dbReference type="Proteomes" id="UP000255367"/>
    </source>
</evidence>
<dbReference type="Proteomes" id="UP000255367">
    <property type="component" value="Unassembled WGS sequence"/>
</dbReference>
<dbReference type="EMBL" id="UHIO01000001">
    <property type="protein sequence ID" value="SUP43543.1"/>
    <property type="molecule type" value="Genomic_DNA"/>
</dbReference>
<dbReference type="PANTHER" id="PTHR30204">
    <property type="entry name" value="REDOX-CYCLING DRUG-SENSING TRANSCRIPTIONAL ACTIVATOR SOXR"/>
    <property type="match status" value="1"/>
</dbReference>
<dbReference type="InterPro" id="IPR015358">
    <property type="entry name" value="Tscrpt_reg_MerR_DNA-bd"/>
</dbReference>
<evidence type="ECO:0000313" key="5">
    <source>
        <dbReference type="EMBL" id="SUP43543.1"/>
    </source>
</evidence>
<dbReference type="Pfam" id="PF00376">
    <property type="entry name" value="MerR"/>
    <property type="match status" value="1"/>
</dbReference>
<dbReference type="Gene3D" id="1.10.1660.10">
    <property type="match status" value="1"/>
</dbReference>
<sequence>MTIKEVAEQFNITTDTLRYYERIGLIPAVSRTVSGIRDFDEITVKWLEFVLCFKKAGVPLESIVEYVKLAIEGNHTQEARRDILVETRDHLLEKMEEIQECLKLLDYKIDVVYKDCNQATAKLVDDWKATQDNE</sequence>
<dbReference type="PANTHER" id="PTHR30204:SF98">
    <property type="entry name" value="HTH-TYPE TRANSCRIPTIONAL REGULATOR ADHR"/>
    <property type="match status" value="1"/>
</dbReference>
<dbReference type="AlphaFoldDB" id="A0A380NL52"/>
<dbReference type="InterPro" id="IPR009061">
    <property type="entry name" value="DNA-bd_dom_put_sf"/>
</dbReference>